<dbReference type="Proteomes" id="UP000231279">
    <property type="component" value="Unassembled WGS sequence"/>
</dbReference>
<gene>
    <name evidence="3" type="ORF">CDL12_24082</name>
</gene>
<dbReference type="OrthoDB" id="1893065at2759"/>
<protein>
    <recommendedName>
        <fullName evidence="2">LOB domain-containing protein</fullName>
    </recommendedName>
</protein>
<dbReference type="EMBL" id="NKXS01005532">
    <property type="protein sequence ID" value="PIN03397.1"/>
    <property type="molecule type" value="Genomic_DNA"/>
</dbReference>
<evidence type="ECO:0000313" key="4">
    <source>
        <dbReference type="Proteomes" id="UP000231279"/>
    </source>
</evidence>
<evidence type="ECO:0000259" key="2">
    <source>
        <dbReference type="PROSITE" id="PS50891"/>
    </source>
</evidence>
<evidence type="ECO:0000256" key="1">
    <source>
        <dbReference type="ARBA" id="ARBA00005474"/>
    </source>
</evidence>
<feature type="domain" description="LOB" evidence="2">
    <location>
        <begin position="9"/>
        <end position="111"/>
    </location>
</feature>
<name>A0A2G9GDN9_9LAMI</name>
<keyword evidence="4" id="KW-1185">Reference proteome</keyword>
<evidence type="ECO:0000313" key="3">
    <source>
        <dbReference type="EMBL" id="PIN03397.1"/>
    </source>
</evidence>
<dbReference type="Pfam" id="PF03195">
    <property type="entry name" value="LOB"/>
    <property type="match status" value="1"/>
</dbReference>
<accession>A0A2G9GDN9</accession>
<comment type="caution">
    <text evidence="3">The sequence shown here is derived from an EMBL/GenBank/DDBJ whole genome shotgun (WGS) entry which is preliminary data.</text>
</comment>
<dbReference type="PANTHER" id="PTHR31301">
    <property type="entry name" value="LOB DOMAIN-CONTAINING PROTEIN 4-RELATED"/>
    <property type="match status" value="1"/>
</dbReference>
<dbReference type="AlphaFoldDB" id="A0A2G9GDN9"/>
<dbReference type="PANTHER" id="PTHR31301:SF21">
    <property type="entry name" value="LOB DOMAIN-CONTAINING PROTEIN 27-RELATED"/>
    <property type="match status" value="1"/>
</dbReference>
<organism evidence="3 4">
    <name type="scientific">Handroanthus impetiginosus</name>
    <dbReference type="NCBI Taxonomy" id="429701"/>
    <lineage>
        <taxon>Eukaryota</taxon>
        <taxon>Viridiplantae</taxon>
        <taxon>Streptophyta</taxon>
        <taxon>Embryophyta</taxon>
        <taxon>Tracheophyta</taxon>
        <taxon>Spermatophyta</taxon>
        <taxon>Magnoliopsida</taxon>
        <taxon>eudicotyledons</taxon>
        <taxon>Gunneridae</taxon>
        <taxon>Pentapetalae</taxon>
        <taxon>asterids</taxon>
        <taxon>lamiids</taxon>
        <taxon>Lamiales</taxon>
        <taxon>Bignoniaceae</taxon>
        <taxon>Crescentiina</taxon>
        <taxon>Tabebuia alliance</taxon>
        <taxon>Handroanthus</taxon>
    </lineage>
</organism>
<sequence>MTIKGGTTPACAACKYQRRRCTPNCPLAPYFPANNPKMFQNVHRLFGVSNITKTLNSLKSNEEQDEAMKSIIYEADMRDRFPVHGCCAVIQLLRLQFQHAVKELQYVRAHLAACREQQQLNSNNNNNTNNNNNEINYENGMNYGVNPFLSNENVSVFVDNLLSENMNLASIQAQMEALGMKEQEETTNLFPSDLERMQFSTRNIDDRQPYIDQTRETFESRYGLLLPTNESTSSRNRYL</sequence>
<reference evidence="4" key="1">
    <citation type="journal article" date="2018" name="Gigascience">
        <title>Genome assembly of the Pink Ipe (Handroanthus impetiginosus, Bignoniaceae), a highly valued, ecologically keystone Neotropical timber forest tree.</title>
        <authorList>
            <person name="Silva-Junior O.B."/>
            <person name="Grattapaglia D."/>
            <person name="Novaes E."/>
            <person name="Collevatti R.G."/>
        </authorList>
    </citation>
    <scope>NUCLEOTIDE SEQUENCE [LARGE SCALE GENOMIC DNA]</scope>
    <source>
        <strain evidence="4">cv. UFG-1</strain>
    </source>
</reference>
<dbReference type="PROSITE" id="PS50891">
    <property type="entry name" value="LOB"/>
    <property type="match status" value="1"/>
</dbReference>
<dbReference type="STRING" id="429701.A0A2G9GDN9"/>
<dbReference type="InterPro" id="IPR004883">
    <property type="entry name" value="LOB"/>
</dbReference>
<proteinExistence type="inferred from homology"/>
<comment type="similarity">
    <text evidence="1">Belongs to the LOB domain-containing protein family.</text>
</comment>